<evidence type="ECO:0000256" key="2">
    <source>
        <dbReference type="ARBA" id="ARBA00022475"/>
    </source>
</evidence>
<name>A0ABX1P1K9_9RHOO</name>
<evidence type="ECO:0000256" key="9">
    <source>
        <dbReference type="ARBA" id="ARBA00023224"/>
    </source>
</evidence>
<evidence type="ECO:0000259" key="15">
    <source>
        <dbReference type="PROSITE" id="PS50885"/>
    </source>
</evidence>
<dbReference type="PRINTS" id="PR00260">
    <property type="entry name" value="CHEMTRNSDUCR"/>
</dbReference>
<feature type="transmembrane region" description="Helical" evidence="13">
    <location>
        <begin position="263"/>
        <end position="286"/>
    </location>
</feature>
<keyword evidence="8 13" id="KW-0472">Membrane</keyword>
<keyword evidence="5" id="KW-0997">Cell inner membrane</keyword>
<dbReference type="Pfam" id="PF00015">
    <property type="entry name" value="MCPsignal"/>
    <property type="match status" value="1"/>
</dbReference>
<keyword evidence="7 13" id="KW-1133">Transmembrane helix</keyword>
<dbReference type="Gene3D" id="1.10.287.950">
    <property type="entry name" value="Methyl-accepting chemotaxis protein"/>
    <property type="match status" value="1"/>
</dbReference>
<evidence type="ECO:0000256" key="4">
    <source>
        <dbReference type="ARBA" id="ARBA00022500"/>
    </source>
</evidence>
<evidence type="ECO:0000256" key="5">
    <source>
        <dbReference type="ARBA" id="ARBA00022519"/>
    </source>
</evidence>
<dbReference type="PANTHER" id="PTHR32089">
    <property type="entry name" value="METHYL-ACCEPTING CHEMOTAXIS PROTEIN MCPB"/>
    <property type="match status" value="1"/>
</dbReference>
<evidence type="ECO:0000256" key="3">
    <source>
        <dbReference type="ARBA" id="ARBA00022481"/>
    </source>
</evidence>
<proteinExistence type="inferred from homology"/>
<dbReference type="Pfam" id="PF02203">
    <property type="entry name" value="TarH"/>
    <property type="match status" value="1"/>
</dbReference>
<comment type="similarity">
    <text evidence="10">Belongs to the methyl-accepting chemotaxis (MCP) protein family.</text>
</comment>
<dbReference type="Pfam" id="PF00672">
    <property type="entry name" value="HAMP"/>
    <property type="match status" value="1"/>
</dbReference>
<evidence type="ECO:0000313" key="17">
    <source>
        <dbReference type="Proteomes" id="UP000633943"/>
    </source>
</evidence>
<comment type="caution">
    <text evidence="16">The sequence shown here is derived from an EMBL/GenBank/DDBJ whole genome shotgun (WGS) entry which is preliminary data.</text>
</comment>
<keyword evidence="2" id="KW-1003">Cell membrane</keyword>
<feature type="domain" description="HAMP" evidence="15">
    <location>
        <begin position="287"/>
        <end position="340"/>
    </location>
</feature>
<accession>A0ABX1P1K9</accession>
<evidence type="ECO:0000259" key="14">
    <source>
        <dbReference type="PROSITE" id="PS50111"/>
    </source>
</evidence>
<dbReference type="SMART" id="SM00304">
    <property type="entry name" value="HAMP"/>
    <property type="match status" value="3"/>
</dbReference>
<dbReference type="InterPro" id="IPR004090">
    <property type="entry name" value="Chemotax_Me-accpt_rcpt"/>
</dbReference>
<dbReference type="InterPro" id="IPR003660">
    <property type="entry name" value="HAMP_dom"/>
</dbReference>
<gene>
    <name evidence="16" type="ORF">GPA24_18660</name>
</gene>
<dbReference type="CDD" id="cd11386">
    <property type="entry name" value="MCP_signal"/>
    <property type="match status" value="1"/>
</dbReference>
<dbReference type="Proteomes" id="UP000633943">
    <property type="component" value="Unassembled WGS sequence"/>
</dbReference>
<dbReference type="SUPFAM" id="SSF58104">
    <property type="entry name" value="Methyl-accepting chemotaxis protein (MCP) signaling domain"/>
    <property type="match status" value="1"/>
</dbReference>
<comment type="subcellular location">
    <subcellularLocation>
        <location evidence="1">Cell inner membrane</location>
        <topology evidence="1">Multi-pass membrane protein</topology>
    </subcellularLocation>
</comment>
<feature type="domain" description="Methyl-accepting transducer" evidence="14">
    <location>
        <begin position="345"/>
        <end position="581"/>
    </location>
</feature>
<evidence type="ECO:0000256" key="8">
    <source>
        <dbReference type="ARBA" id="ARBA00023136"/>
    </source>
</evidence>
<protein>
    <submittedName>
        <fullName evidence="16">HAMP domain-containing protein</fullName>
    </submittedName>
</protein>
<evidence type="ECO:0000256" key="13">
    <source>
        <dbReference type="SAM" id="Phobius"/>
    </source>
</evidence>
<organism evidence="16 17">
    <name type="scientific">Aromatoleum bremense</name>
    <dbReference type="NCBI Taxonomy" id="76115"/>
    <lineage>
        <taxon>Bacteria</taxon>
        <taxon>Pseudomonadati</taxon>
        <taxon>Pseudomonadota</taxon>
        <taxon>Betaproteobacteria</taxon>
        <taxon>Rhodocyclales</taxon>
        <taxon>Rhodocyclaceae</taxon>
        <taxon>Aromatoleum</taxon>
    </lineage>
</organism>
<dbReference type="CDD" id="cd06225">
    <property type="entry name" value="HAMP"/>
    <property type="match status" value="1"/>
</dbReference>
<dbReference type="PROSITE" id="PS50111">
    <property type="entry name" value="CHEMOTAXIS_TRANSDUC_2"/>
    <property type="match status" value="1"/>
</dbReference>
<evidence type="ECO:0000256" key="11">
    <source>
        <dbReference type="PROSITE-ProRule" id="PRU00284"/>
    </source>
</evidence>
<evidence type="ECO:0000256" key="1">
    <source>
        <dbReference type="ARBA" id="ARBA00004429"/>
    </source>
</evidence>
<feature type="region of interest" description="Disordered" evidence="12">
    <location>
        <begin position="392"/>
        <end position="411"/>
    </location>
</feature>
<sequence>MTGERNDHPPRRGGCPHRIPMLIMVIATLRQGHLSTAARLLAPIRSATTQDERKNMDRFTIKGKLVLLALSSLAILGLVGATGWFGVVRLGNSLDTVSARMWTANVLTGIRLAQLNSASESVRAEFAKFDALADKGDALQEVNGFYAYALGKKQELHQKAEQSYEAYARLPKTAAEDALWQAFQADWKAHEETTEAFHRHLKLLATLDDWNRVPNELSTLSFQEDDWLHSTRKVADHLDKLLELNHAASEETRKNGELAKATAMGIIGAIVAGAIVGLAALAWLIVRDVVGSLERMRQAIAHVAASDDFTARIAVKGKDEAAQTALAFNVLVAKMQASLHEVLKNAEKISEAAQHTLGAARRMSEASSTQSGEAAAMAAAIEEMTTSIQHIAGSASDARSRARDAGAGAEQGKDIIARSAGEMDLIADSIGHAADTIGELGRQSEQISHVIRVIDDLADQTNLLALNAAIEAARAGEQGRGFAVVADEVRKLAERTTRSTEEITRMVQAMQTSARNAVTGMGSVTAKVSAGKDLSDQAAGRMNGIHADATQVSDAINEISAALHEQGSAAEEVARRVEVVAQMSEGNCNAANETAVIAGDLSGLAGALRASANRFKV</sequence>
<evidence type="ECO:0000256" key="6">
    <source>
        <dbReference type="ARBA" id="ARBA00022692"/>
    </source>
</evidence>
<keyword evidence="3" id="KW-0488">Methylation</keyword>
<evidence type="ECO:0000313" key="16">
    <source>
        <dbReference type="EMBL" id="NMG17522.1"/>
    </source>
</evidence>
<evidence type="ECO:0000256" key="12">
    <source>
        <dbReference type="SAM" id="MobiDB-lite"/>
    </source>
</evidence>
<dbReference type="EMBL" id="WTVP01000084">
    <property type="protein sequence ID" value="NMG17522.1"/>
    <property type="molecule type" value="Genomic_DNA"/>
</dbReference>
<evidence type="ECO:0000256" key="10">
    <source>
        <dbReference type="ARBA" id="ARBA00029447"/>
    </source>
</evidence>
<dbReference type="SMART" id="SM00283">
    <property type="entry name" value="MA"/>
    <property type="match status" value="1"/>
</dbReference>
<keyword evidence="6 13" id="KW-0812">Transmembrane</keyword>
<dbReference type="PROSITE" id="PS50885">
    <property type="entry name" value="HAMP"/>
    <property type="match status" value="1"/>
</dbReference>
<feature type="transmembrane region" description="Helical" evidence="13">
    <location>
        <begin position="65"/>
        <end position="87"/>
    </location>
</feature>
<reference evidence="16 17" key="1">
    <citation type="submission" date="2019-12" db="EMBL/GenBank/DDBJ databases">
        <title>Comparative genomics gives insights into the taxonomy of the Azoarcus-Aromatoleum group and reveals separate origins of nif in the plant-associated Azoarcus and non-plant-associated Aromatoleum sub-groups.</title>
        <authorList>
            <person name="Lafos M."/>
            <person name="Maluk M."/>
            <person name="Batista M."/>
            <person name="Junghare M."/>
            <person name="Carmona M."/>
            <person name="Faoro H."/>
            <person name="Cruz L.M."/>
            <person name="Battistoni F."/>
            <person name="De Souza E."/>
            <person name="Pedrosa F."/>
            <person name="Chen W.-M."/>
            <person name="Poole P.S."/>
            <person name="Dixon R.A."/>
            <person name="James E.K."/>
        </authorList>
    </citation>
    <scope>NUCLEOTIDE SEQUENCE [LARGE SCALE GENOMIC DNA]</scope>
    <source>
        <strain evidence="16 17">PbN1</strain>
    </source>
</reference>
<keyword evidence="9 11" id="KW-0807">Transducer</keyword>
<dbReference type="PANTHER" id="PTHR32089:SF112">
    <property type="entry name" value="LYSOZYME-LIKE PROTEIN-RELATED"/>
    <property type="match status" value="1"/>
</dbReference>
<keyword evidence="4" id="KW-0145">Chemotaxis</keyword>
<dbReference type="InterPro" id="IPR003122">
    <property type="entry name" value="Tar_rcpt_lig-bd"/>
</dbReference>
<evidence type="ECO:0000256" key="7">
    <source>
        <dbReference type="ARBA" id="ARBA00022989"/>
    </source>
</evidence>
<keyword evidence="17" id="KW-1185">Reference proteome</keyword>
<dbReference type="InterPro" id="IPR004089">
    <property type="entry name" value="MCPsignal_dom"/>
</dbReference>